<dbReference type="PROSITE" id="PS00211">
    <property type="entry name" value="ABC_TRANSPORTER_1"/>
    <property type="match status" value="1"/>
</dbReference>
<dbReference type="InterPro" id="IPR027417">
    <property type="entry name" value="P-loop_NTPase"/>
</dbReference>
<dbReference type="Gene3D" id="2.40.50.140">
    <property type="entry name" value="Nucleic acid-binding proteins"/>
    <property type="match status" value="1"/>
</dbReference>
<dbReference type="InterPro" id="IPR012340">
    <property type="entry name" value="NA-bd_OB-fold"/>
</dbReference>
<dbReference type="InterPro" id="IPR013611">
    <property type="entry name" value="Transp-assoc_OB_typ2"/>
</dbReference>
<dbReference type="Gene3D" id="3.40.50.300">
    <property type="entry name" value="P-loop containing nucleotide triphosphate hydrolases"/>
    <property type="match status" value="1"/>
</dbReference>
<dbReference type="OrthoDB" id="7838608at2"/>
<protein>
    <submittedName>
        <fullName evidence="8">ATP-binding cassette domain-containing protein</fullName>
    </submittedName>
</protein>
<reference evidence="8 9" key="1">
    <citation type="submission" date="2019-12" db="EMBL/GenBank/DDBJ databases">
        <title>Nocardia macrotermitis sp. nov. and Nocardia aurantia sp. nov., isolated from the gut of the fungus growing-termite Macrotermes natalensis.</title>
        <authorList>
            <person name="Christine B."/>
            <person name="Rene B."/>
        </authorList>
    </citation>
    <scope>NUCLEOTIDE SEQUENCE [LARGE SCALE GENOMIC DNA]</scope>
    <source>
        <strain evidence="8 9">DSM 102126</strain>
    </source>
</reference>
<organism evidence="8 9">
    <name type="scientific">Actinomadura rayongensis</name>
    <dbReference type="NCBI Taxonomy" id="1429076"/>
    <lineage>
        <taxon>Bacteria</taxon>
        <taxon>Bacillati</taxon>
        <taxon>Actinomycetota</taxon>
        <taxon>Actinomycetes</taxon>
        <taxon>Streptosporangiales</taxon>
        <taxon>Thermomonosporaceae</taxon>
        <taxon>Actinomadura</taxon>
    </lineage>
</organism>
<dbReference type="PANTHER" id="PTHR43875:SF15">
    <property type="entry name" value="TREHALOSE IMPORT ATP-BINDING PROTEIN SUGC"/>
    <property type="match status" value="1"/>
</dbReference>
<dbReference type="PROSITE" id="PS50893">
    <property type="entry name" value="ABC_TRANSPORTER_2"/>
    <property type="match status" value="1"/>
</dbReference>
<dbReference type="RefSeq" id="WP_161105597.1">
    <property type="nucleotide sequence ID" value="NZ_JBHLYI010000008.1"/>
</dbReference>
<keyword evidence="3" id="KW-0547">Nucleotide-binding</keyword>
<keyword evidence="6" id="KW-0472">Membrane</keyword>
<evidence type="ECO:0000256" key="1">
    <source>
        <dbReference type="ARBA" id="ARBA00022448"/>
    </source>
</evidence>
<dbReference type="InterPro" id="IPR008995">
    <property type="entry name" value="Mo/tungstate-bd_C_term_dom"/>
</dbReference>
<dbReference type="InterPro" id="IPR003439">
    <property type="entry name" value="ABC_transporter-like_ATP-bd"/>
</dbReference>
<evidence type="ECO:0000256" key="6">
    <source>
        <dbReference type="ARBA" id="ARBA00023136"/>
    </source>
</evidence>
<proteinExistence type="predicted"/>
<dbReference type="InterPro" id="IPR003593">
    <property type="entry name" value="AAA+_ATPase"/>
</dbReference>
<dbReference type="GO" id="GO:0016887">
    <property type="term" value="F:ATP hydrolysis activity"/>
    <property type="evidence" value="ECO:0007669"/>
    <property type="project" value="InterPro"/>
</dbReference>
<keyword evidence="5" id="KW-1278">Translocase</keyword>
<dbReference type="EMBL" id="WUTW01000007">
    <property type="protein sequence ID" value="MXQ67409.1"/>
    <property type="molecule type" value="Genomic_DNA"/>
</dbReference>
<evidence type="ECO:0000313" key="9">
    <source>
        <dbReference type="Proteomes" id="UP000431901"/>
    </source>
</evidence>
<dbReference type="Proteomes" id="UP000431901">
    <property type="component" value="Unassembled WGS sequence"/>
</dbReference>
<dbReference type="Gene3D" id="2.40.50.100">
    <property type="match status" value="1"/>
</dbReference>
<dbReference type="InterPro" id="IPR017871">
    <property type="entry name" value="ABC_transporter-like_CS"/>
</dbReference>
<name>A0A6I4W9A7_9ACTN</name>
<dbReference type="SUPFAM" id="SSF52540">
    <property type="entry name" value="P-loop containing nucleoside triphosphate hydrolases"/>
    <property type="match status" value="1"/>
</dbReference>
<keyword evidence="4 8" id="KW-0067">ATP-binding</keyword>
<sequence length="375" mass="40021">MLHVQDLIIDYAGGGRRARAEDAVRAVDGVSFDVAPGQLFTLLGPSGCGKTTTLRSVAGLESPSGGSITIGDRLVYSAAENVDVPADERRLGMVFQSYAIWPHMTVAKNVSFPLELAKRRARPSRAEIRARVEKVLAVTELDAFADRPATKLSGGQQQRLALARALVIEPQLLLLDEPLSNLDAKLRESMRMELKRLQRDLGLTAVYVTHDQVEALAMSSVIAVMNGGKIVQMGTPREIYERPNSRFVADFIGTSNLLPAVVAGAGPDGTSVRAGHAVLRSADRVDAASGADLLVSLRPEDLSLAPHDPAAPPAGDNELAGVVTARAFLGEATEHVVRVGDRSVRCRSNPSLSIEPGRDVTVRVAPEKVRLVPLG</sequence>
<dbReference type="GO" id="GO:0055052">
    <property type="term" value="C:ATP-binding cassette (ABC) transporter complex, substrate-binding subunit-containing"/>
    <property type="evidence" value="ECO:0007669"/>
    <property type="project" value="TreeGrafter"/>
</dbReference>
<evidence type="ECO:0000313" key="8">
    <source>
        <dbReference type="EMBL" id="MXQ67409.1"/>
    </source>
</evidence>
<keyword evidence="1" id="KW-0813">Transport</keyword>
<evidence type="ECO:0000259" key="7">
    <source>
        <dbReference type="PROSITE" id="PS50893"/>
    </source>
</evidence>
<dbReference type="Pfam" id="PF08402">
    <property type="entry name" value="TOBE_2"/>
    <property type="match status" value="1"/>
</dbReference>
<accession>A0A6I4W9A7</accession>
<comment type="caution">
    <text evidence="8">The sequence shown here is derived from an EMBL/GenBank/DDBJ whole genome shotgun (WGS) entry which is preliminary data.</text>
</comment>
<dbReference type="GO" id="GO:0005524">
    <property type="term" value="F:ATP binding"/>
    <property type="evidence" value="ECO:0007669"/>
    <property type="project" value="UniProtKB-KW"/>
</dbReference>
<gene>
    <name evidence="8" type="ORF">GQ466_25660</name>
</gene>
<dbReference type="GO" id="GO:0140359">
    <property type="term" value="F:ABC-type transporter activity"/>
    <property type="evidence" value="ECO:0007669"/>
    <property type="project" value="UniProtKB-ARBA"/>
</dbReference>
<keyword evidence="9" id="KW-1185">Reference proteome</keyword>
<dbReference type="InterPro" id="IPR047641">
    <property type="entry name" value="ABC_transpr_MalK/UgpC-like"/>
</dbReference>
<dbReference type="AlphaFoldDB" id="A0A6I4W9A7"/>
<dbReference type="Pfam" id="PF00005">
    <property type="entry name" value="ABC_tran"/>
    <property type="match status" value="1"/>
</dbReference>
<evidence type="ECO:0000256" key="2">
    <source>
        <dbReference type="ARBA" id="ARBA00022475"/>
    </source>
</evidence>
<dbReference type="FunFam" id="3.40.50.300:FF:000042">
    <property type="entry name" value="Maltose/maltodextrin ABC transporter, ATP-binding protein"/>
    <property type="match status" value="1"/>
</dbReference>
<evidence type="ECO:0000256" key="4">
    <source>
        <dbReference type="ARBA" id="ARBA00022840"/>
    </source>
</evidence>
<dbReference type="SMART" id="SM00382">
    <property type="entry name" value="AAA"/>
    <property type="match status" value="1"/>
</dbReference>
<dbReference type="PANTHER" id="PTHR43875">
    <property type="entry name" value="MALTODEXTRIN IMPORT ATP-BINDING PROTEIN MSMX"/>
    <property type="match status" value="1"/>
</dbReference>
<feature type="domain" description="ABC transporter" evidence="7">
    <location>
        <begin position="2"/>
        <end position="252"/>
    </location>
</feature>
<evidence type="ECO:0000256" key="5">
    <source>
        <dbReference type="ARBA" id="ARBA00022967"/>
    </source>
</evidence>
<keyword evidence="2" id="KW-1003">Cell membrane</keyword>
<dbReference type="SUPFAM" id="SSF50331">
    <property type="entry name" value="MOP-like"/>
    <property type="match status" value="1"/>
</dbReference>
<evidence type="ECO:0000256" key="3">
    <source>
        <dbReference type="ARBA" id="ARBA00022741"/>
    </source>
</evidence>